<protein>
    <submittedName>
        <fullName evidence="5">UDP-N-acetyl-D-glucosamine dehydrogenase</fullName>
    </submittedName>
</protein>
<dbReference type="InterPro" id="IPR036291">
    <property type="entry name" value="NAD(P)-bd_dom_sf"/>
</dbReference>
<dbReference type="PIRSF" id="PIRSF500136">
    <property type="entry name" value="UDP_ManNAc_DH"/>
    <property type="match status" value="1"/>
</dbReference>
<dbReference type="InterPro" id="IPR017476">
    <property type="entry name" value="UDP-Glc/GDP-Man"/>
</dbReference>
<dbReference type="AlphaFoldDB" id="A0A101NRJ7"/>
<dbReference type="GO" id="GO:0051287">
    <property type="term" value="F:NAD binding"/>
    <property type="evidence" value="ECO:0007669"/>
    <property type="project" value="InterPro"/>
</dbReference>
<dbReference type="GO" id="GO:0016628">
    <property type="term" value="F:oxidoreductase activity, acting on the CH-CH group of donors, NAD or NADP as acceptor"/>
    <property type="evidence" value="ECO:0007669"/>
    <property type="project" value="InterPro"/>
</dbReference>
<evidence type="ECO:0000259" key="4">
    <source>
        <dbReference type="SMART" id="SM00984"/>
    </source>
</evidence>
<dbReference type="RefSeq" id="WP_067136332.1">
    <property type="nucleotide sequence ID" value="NZ_KQ948236.1"/>
</dbReference>
<dbReference type="SUPFAM" id="SSF51735">
    <property type="entry name" value="NAD(P)-binding Rossmann-fold domains"/>
    <property type="match status" value="1"/>
</dbReference>
<dbReference type="Gene3D" id="3.40.50.720">
    <property type="entry name" value="NAD(P)-binding Rossmann-like Domain"/>
    <property type="match status" value="2"/>
</dbReference>
<dbReference type="PANTHER" id="PTHR43491:SF1">
    <property type="entry name" value="UDP-N-ACETYL-D-MANNOSAMINE DEHYDROGENASE"/>
    <property type="match status" value="1"/>
</dbReference>
<dbReference type="NCBIfam" id="TIGR03026">
    <property type="entry name" value="NDP-sugDHase"/>
    <property type="match status" value="1"/>
</dbReference>
<proteinExistence type="inferred from homology"/>
<dbReference type="Proteomes" id="UP000053127">
    <property type="component" value="Unassembled WGS sequence"/>
</dbReference>
<dbReference type="Pfam" id="PF03720">
    <property type="entry name" value="UDPG_MGDP_dh_C"/>
    <property type="match status" value="1"/>
</dbReference>
<comment type="similarity">
    <text evidence="3">Belongs to the UDP-glucose/GDP-mannose dehydrogenase family.</text>
</comment>
<dbReference type="InterPro" id="IPR001732">
    <property type="entry name" value="UDP-Glc/GDP-Man_DH_N"/>
</dbReference>
<name>A0A101NRJ7_9ACTN</name>
<dbReference type="InterPro" id="IPR014026">
    <property type="entry name" value="UDP-Glc/GDP-Man_DH_dimer"/>
</dbReference>
<comment type="caution">
    <text evidence="5">The sequence shown here is derived from an EMBL/GenBank/DDBJ whole genome shotgun (WGS) entry which is preliminary data.</text>
</comment>
<dbReference type="InterPro" id="IPR008927">
    <property type="entry name" value="6-PGluconate_DH-like_C_sf"/>
</dbReference>
<keyword evidence="6" id="KW-1185">Reference proteome</keyword>
<accession>A0A101NRJ7</accession>
<dbReference type="EMBL" id="LMWN01000079">
    <property type="protein sequence ID" value="KUM98064.1"/>
    <property type="molecule type" value="Genomic_DNA"/>
</dbReference>
<dbReference type="OrthoDB" id="5193947at2"/>
<dbReference type="Pfam" id="PF03721">
    <property type="entry name" value="UDPG_MGDP_dh_N"/>
    <property type="match status" value="1"/>
</dbReference>
<dbReference type="PANTHER" id="PTHR43491">
    <property type="entry name" value="UDP-N-ACETYL-D-MANNOSAMINE DEHYDROGENASE"/>
    <property type="match status" value="1"/>
</dbReference>
<dbReference type="SUPFAM" id="SSF52413">
    <property type="entry name" value="UDP-glucose/GDP-mannose dehydrogenase C-terminal domain"/>
    <property type="match status" value="1"/>
</dbReference>
<organism evidence="5 6">
    <name type="scientific">Streptomyces yokosukanensis</name>
    <dbReference type="NCBI Taxonomy" id="67386"/>
    <lineage>
        <taxon>Bacteria</taxon>
        <taxon>Bacillati</taxon>
        <taxon>Actinomycetota</taxon>
        <taxon>Actinomycetes</taxon>
        <taxon>Kitasatosporales</taxon>
        <taxon>Streptomycetaceae</taxon>
        <taxon>Streptomyces</taxon>
    </lineage>
</organism>
<dbReference type="SMART" id="SM00984">
    <property type="entry name" value="UDPG_MGDP_dh_C"/>
    <property type="match status" value="1"/>
</dbReference>
<dbReference type="SUPFAM" id="SSF48179">
    <property type="entry name" value="6-phosphogluconate dehydrogenase C-terminal domain-like"/>
    <property type="match status" value="1"/>
</dbReference>
<reference evidence="5 6" key="1">
    <citation type="submission" date="2015-10" db="EMBL/GenBank/DDBJ databases">
        <title>Draft genome sequence of Streptomyces yokosukanensis DSM 40224, type strain for the species Streptomyces yokosukanensis.</title>
        <authorList>
            <person name="Ruckert C."/>
            <person name="Winkler A."/>
            <person name="Kalinowski J."/>
            <person name="Kampfer P."/>
            <person name="Glaeser S."/>
        </authorList>
    </citation>
    <scope>NUCLEOTIDE SEQUENCE [LARGE SCALE GENOMIC DNA]</scope>
    <source>
        <strain evidence="5 6">DSM 40224</strain>
    </source>
</reference>
<evidence type="ECO:0000313" key="5">
    <source>
        <dbReference type="EMBL" id="KUM98064.1"/>
    </source>
</evidence>
<gene>
    <name evidence="5" type="ORF">AQI95_41485</name>
</gene>
<dbReference type="GO" id="GO:0000271">
    <property type="term" value="P:polysaccharide biosynthetic process"/>
    <property type="evidence" value="ECO:0007669"/>
    <property type="project" value="InterPro"/>
</dbReference>
<dbReference type="PIRSF" id="PIRSF000124">
    <property type="entry name" value="UDPglc_GDPman_dh"/>
    <property type="match status" value="1"/>
</dbReference>
<dbReference type="InterPro" id="IPR028359">
    <property type="entry name" value="UDP_ManNAc/GlcNAc_DH"/>
</dbReference>
<keyword evidence="1" id="KW-0560">Oxidoreductase</keyword>
<feature type="domain" description="UDP-glucose/GDP-mannose dehydrogenase C-terminal" evidence="4">
    <location>
        <begin position="337"/>
        <end position="435"/>
    </location>
</feature>
<dbReference type="STRING" id="67386.AQI95_41485"/>
<evidence type="ECO:0000256" key="3">
    <source>
        <dbReference type="PIRNR" id="PIRNR000124"/>
    </source>
</evidence>
<dbReference type="InterPro" id="IPR014027">
    <property type="entry name" value="UDP-Glc/GDP-Man_DH_C"/>
</dbReference>
<dbReference type="GO" id="GO:0016616">
    <property type="term" value="F:oxidoreductase activity, acting on the CH-OH group of donors, NAD or NADP as acceptor"/>
    <property type="evidence" value="ECO:0007669"/>
    <property type="project" value="InterPro"/>
</dbReference>
<keyword evidence="2" id="KW-0520">NAD</keyword>
<evidence type="ECO:0000256" key="1">
    <source>
        <dbReference type="ARBA" id="ARBA00023002"/>
    </source>
</evidence>
<dbReference type="InterPro" id="IPR036220">
    <property type="entry name" value="UDP-Glc/GDP-Man_DH_C_sf"/>
</dbReference>
<sequence>MITETPGKALISAITHRTAVIGVVGLGYVGLSNAVAFAEAGFRVIGIDIESERVAKINRGESHLEHVPGEAVAEQVRAQRLSAATDFDVVSTLDCVLVCVPTPVRRDTVDPEPDLSHVRAAAQAIAPRLKPGSLVVLESTTFAGTTEDVLRPLLEASGLVAGRDFLLGYAPERIDPGNRQFALESIPRLVSGHGPDCQEAVRALYSQVFESVRLVSSIRAAEVSKLFENTFRWVNIGLVNELKMMCDSMGLDVWEVISAASTKPFGFLPFFPGPGVGGHCIPVDPYYLAWNARQVGMEARFVSLAGRINSSMPGYVVQRTAEALLAHDKELTGARLLVAGVAYKRDVDDIRESPSLEIMRLLGQEGATVDYHDPHVPQLPENAVGPDAVKSKTLSTRLAAEYDAVLILVDHSDIDWEQLVGGAPLVIDTRNVTERLPRLDFQVVRG</sequence>
<evidence type="ECO:0000256" key="2">
    <source>
        <dbReference type="ARBA" id="ARBA00023027"/>
    </source>
</evidence>
<dbReference type="Pfam" id="PF00984">
    <property type="entry name" value="UDPG_MGDP_dh"/>
    <property type="match status" value="1"/>
</dbReference>
<evidence type="ECO:0000313" key="6">
    <source>
        <dbReference type="Proteomes" id="UP000053127"/>
    </source>
</evidence>